<organism evidence="1 2">
    <name type="scientific">Solanum commersonii</name>
    <name type="common">Commerson's wild potato</name>
    <name type="synonym">Commerson's nightshade</name>
    <dbReference type="NCBI Taxonomy" id="4109"/>
    <lineage>
        <taxon>Eukaryota</taxon>
        <taxon>Viridiplantae</taxon>
        <taxon>Streptophyta</taxon>
        <taxon>Embryophyta</taxon>
        <taxon>Tracheophyta</taxon>
        <taxon>Spermatophyta</taxon>
        <taxon>Magnoliopsida</taxon>
        <taxon>eudicotyledons</taxon>
        <taxon>Gunneridae</taxon>
        <taxon>Pentapetalae</taxon>
        <taxon>asterids</taxon>
        <taxon>lamiids</taxon>
        <taxon>Solanales</taxon>
        <taxon>Solanaceae</taxon>
        <taxon>Solanoideae</taxon>
        <taxon>Solaneae</taxon>
        <taxon>Solanum</taxon>
    </lineage>
</organism>
<proteinExistence type="predicted"/>
<evidence type="ECO:0000313" key="1">
    <source>
        <dbReference type="EMBL" id="KAG5576398.1"/>
    </source>
</evidence>
<dbReference type="EMBL" id="JACXVP010000011">
    <property type="protein sequence ID" value="KAG5576398.1"/>
    <property type="molecule type" value="Genomic_DNA"/>
</dbReference>
<dbReference type="AlphaFoldDB" id="A0A9J5WNC7"/>
<evidence type="ECO:0000313" key="2">
    <source>
        <dbReference type="Proteomes" id="UP000824120"/>
    </source>
</evidence>
<protein>
    <submittedName>
        <fullName evidence="1">Uncharacterized protein</fullName>
    </submittedName>
</protein>
<sequence length="255" mass="29812">MDLLVNQISDVNLLKNFVDILQDLSYGGDWSRWENRPIFKVKQSLERENRPIVKVKQAPERIFDVFFVKIFCGRPSRPLLWSWFVQTGKPAHFHCQMIPGAGKPPSMPIFVCFSPWKISWTSVKTIVMEPIDFDGQTDSFSKSNKTRSGFSTSFLPKNFVDIRQNLSFGTDWFRWENQPIFKVKQTPERSMDLLVIRISDVILAKIFCGRPSRTYLWSQLVPTGKPAYFKCQKTPRAHKPPLLPIFVCYRPQIFW</sequence>
<accession>A0A9J5WNC7</accession>
<name>A0A9J5WNC7_SOLCO</name>
<gene>
    <name evidence="1" type="ORF">H5410_056532</name>
</gene>
<reference evidence="1 2" key="1">
    <citation type="submission" date="2020-09" db="EMBL/GenBank/DDBJ databases">
        <title>De no assembly of potato wild relative species, Solanum commersonii.</title>
        <authorList>
            <person name="Cho K."/>
        </authorList>
    </citation>
    <scope>NUCLEOTIDE SEQUENCE [LARGE SCALE GENOMIC DNA]</scope>
    <source>
        <strain evidence="1">LZ3.2</strain>
        <tissue evidence="1">Leaf</tissue>
    </source>
</reference>
<dbReference type="Proteomes" id="UP000824120">
    <property type="component" value="Chromosome 11"/>
</dbReference>
<keyword evidence="2" id="KW-1185">Reference proteome</keyword>
<comment type="caution">
    <text evidence="1">The sequence shown here is derived from an EMBL/GenBank/DDBJ whole genome shotgun (WGS) entry which is preliminary data.</text>
</comment>